<dbReference type="PANTHER" id="PTHR18866:SF33">
    <property type="entry name" value="METHYLCROTONOYL-COA CARBOXYLASE SUBUNIT ALPHA, MITOCHONDRIAL-RELATED"/>
    <property type="match status" value="1"/>
</dbReference>
<dbReference type="InterPro" id="IPR050856">
    <property type="entry name" value="Biotin_carboxylase_complex"/>
</dbReference>
<evidence type="ECO:0000313" key="6">
    <source>
        <dbReference type="EMBL" id="VEL08917.1"/>
    </source>
</evidence>
<evidence type="ECO:0000259" key="5">
    <source>
        <dbReference type="PROSITE" id="PS50979"/>
    </source>
</evidence>
<keyword evidence="2" id="KW-0547">Nucleotide-binding</keyword>
<dbReference type="InterPro" id="IPR005479">
    <property type="entry name" value="CPAse_ATP-bd"/>
</dbReference>
<evidence type="ECO:0000256" key="3">
    <source>
        <dbReference type="ARBA" id="ARBA00022840"/>
    </source>
</evidence>
<proteinExistence type="predicted"/>
<keyword evidence="3" id="KW-0067">ATP-binding</keyword>
<gene>
    <name evidence="6" type="ORF">PXEA_LOCUS2357</name>
</gene>
<dbReference type="GO" id="GO:0005739">
    <property type="term" value="C:mitochondrion"/>
    <property type="evidence" value="ECO:0007669"/>
    <property type="project" value="TreeGrafter"/>
</dbReference>
<dbReference type="OrthoDB" id="196847at2759"/>
<dbReference type="InterPro" id="IPR011764">
    <property type="entry name" value="Biotin_carboxylation_dom"/>
</dbReference>
<evidence type="ECO:0000256" key="1">
    <source>
        <dbReference type="ARBA" id="ARBA00022598"/>
    </source>
</evidence>
<evidence type="ECO:0000256" key="4">
    <source>
        <dbReference type="ARBA" id="ARBA00023267"/>
    </source>
</evidence>
<organism evidence="6 7">
    <name type="scientific">Protopolystoma xenopodis</name>
    <dbReference type="NCBI Taxonomy" id="117903"/>
    <lineage>
        <taxon>Eukaryota</taxon>
        <taxon>Metazoa</taxon>
        <taxon>Spiralia</taxon>
        <taxon>Lophotrochozoa</taxon>
        <taxon>Platyhelminthes</taxon>
        <taxon>Monogenea</taxon>
        <taxon>Polyopisthocotylea</taxon>
        <taxon>Polystomatidea</taxon>
        <taxon>Polystomatidae</taxon>
        <taxon>Protopolystoma</taxon>
    </lineage>
</organism>
<protein>
    <recommendedName>
        <fullName evidence="5">Biotin carboxylation domain-containing protein</fullName>
    </recommendedName>
</protein>
<dbReference type="SUPFAM" id="SSF51246">
    <property type="entry name" value="Rudiment single hybrid motif"/>
    <property type="match status" value="1"/>
</dbReference>
<dbReference type="InterPro" id="IPR011054">
    <property type="entry name" value="Rudment_hybrid_motif"/>
</dbReference>
<sequence length="121" mass="13645">MHLVEHPVTEAITNLDLVEWQLRVASGEVLPIKDQEKIPLHGHAFEVRIYAEDCSDPCQMLPAAGHLAYVSVPSGAVSYTSFNRQAMKSSDLHHRFRMPTPGLLDLSQHFHSLQLLQFAHH</sequence>
<dbReference type="Gene3D" id="3.30.470.20">
    <property type="entry name" value="ATP-grasp fold, B domain"/>
    <property type="match status" value="1"/>
</dbReference>
<dbReference type="PROSITE" id="PS50979">
    <property type="entry name" value="BC"/>
    <property type="match status" value="1"/>
</dbReference>
<evidence type="ECO:0000256" key="2">
    <source>
        <dbReference type="ARBA" id="ARBA00022741"/>
    </source>
</evidence>
<keyword evidence="4" id="KW-0092">Biotin</keyword>
<evidence type="ECO:0000313" key="7">
    <source>
        <dbReference type="Proteomes" id="UP000784294"/>
    </source>
</evidence>
<accession>A0A448WD55</accession>
<dbReference type="GO" id="GO:0005524">
    <property type="term" value="F:ATP binding"/>
    <property type="evidence" value="ECO:0007669"/>
    <property type="project" value="UniProtKB-KW"/>
</dbReference>
<keyword evidence="1" id="KW-0436">Ligase</keyword>
<dbReference type="Proteomes" id="UP000784294">
    <property type="component" value="Unassembled WGS sequence"/>
</dbReference>
<keyword evidence="7" id="KW-1185">Reference proteome</keyword>
<feature type="domain" description="Biotin carboxylation" evidence="5">
    <location>
        <begin position="1"/>
        <end position="121"/>
    </location>
</feature>
<dbReference type="EMBL" id="CAAALY010005053">
    <property type="protein sequence ID" value="VEL08917.1"/>
    <property type="molecule type" value="Genomic_DNA"/>
</dbReference>
<dbReference type="Pfam" id="PF02786">
    <property type="entry name" value="CPSase_L_D2"/>
    <property type="match status" value="1"/>
</dbReference>
<dbReference type="AlphaFoldDB" id="A0A448WD55"/>
<dbReference type="GO" id="GO:0004485">
    <property type="term" value="F:methylcrotonoyl-CoA carboxylase activity"/>
    <property type="evidence" value="ECO:0007669"/>
    <property type="project" value="TreeGrafter"/>
</dbReference>
<name>A0A448WD55_9PLAT</name>
<reference evidence="6" key="1">
    <citation type="submission" date="2018-11" db="EMBL/GenBank/DDBJ databases">
        <authorList>
            <consortium name="Pathogen Informatics"/>
        </authorList>
    </citation>
    <scope>NUCLEOTIDE SEQUENCE</scope>
</reference>
<dbReference type="PANTHER" id="PTHR18866">
    <property type="entry name" value="CARBOXYLASE:PYRUVATE/ACETYL-COA/PROPIONYL-COA CARBOXYLASE"/>
    <property type="match status" value="1"/>
</dbReference>
<comment type="caution">
    <text evidence="6">The sequence shown here is derived from an EMBL/GenBank/DDBJ whole genome shotgun (WGS) entry which is preliminary data.</text>
</comment>